<accession>A0A2W4U5E9</accession>
<dbReference type="Proteomes" id="UP000249354">
    <property type="component" value="Unassembled WGS sequence"/>
</dbReference>
<sequence>MLFPIRSIEHRVIANTGIPAQIFGLIDLCVASSCRRRKIATTLLQQIETLARANSIDFLVLFADDPRLYIQNGYKRVDNCCRWMKVDEHQTLGIGEMSMSDCMMMKSISAQRWLSGTVDLLGYLF</sequence>
<protein>
    <recommendedName>
        <fullName evidence="1">N-acetyltransferase domain-containing protein</fullName>
    </recommendedName>
</protein>
<evidence type="ECO:0000259" key="1">
    <source>
        <dbReference type="PROSITE" id="PS51186"/>
    </source>
</evidence>
<dbReference type="EMBL" id="QBMC01000149">
    <property type="protein sequence ID" value="PZO12429.1"/>
    <property type="molecule type" value="Genomic_DNA"/>
</dbReference>
<dbReference type="AlphaFoldDB" id="A0A2W4U5E9"/>
<dbReference type="PROSITE" id="PS51186">
    <property type="entry name" value="GNAT"/>
    <property type="match status" value="1"/>
</dbReference>
<name>A0A2W4U5E9_9CYAN</name>
<dbReference type="GO" id="GO:0016747">
    <property type="term" value="F:acyltransferase activity, transferring groups other than amino-acyl groups"/>
    <property type="evidence" value="ECO:0007669"/>
    <property type="project" value="InterPro"/>
</dbReference>
<dbReference type="InterPro" id="IPR000182">
    <property type="entry name" value="GNAT_dom"/>
</dbReference>
<comment type="caution">
    <text evidence="2">The sequence shown here is derived from an EMBL/GenBank/DDBJ whole genome shotgun (WGS) entry which is preliminary data.</text>
</comment>
<gene>
    <name evidence="2" type="ORF">DCF25_17645</name>
</gene>
<evidence type="ECO:0000313" key="3">
    <source>
        <dbReference type="Proteomes" id="UP000249354"/>
    </source>
</evidence>
<organism evidence="2 3">
    <name type="scientific">Leptolyngbya foveolarum</name>
    <dbReference type="NCBI Taxonomy" id="47253"/>
    <lineage>
        <taxon>Bacteria</taxon>
        <taxon>Bacillati</taxon>
        <taxon>Cyanobacteriota</taxon>
        <taxon>Cyanophyceae</taxon>
        <taxon>Leptolyngbyales</taxon>
        <taxon>Leptolyngbyaceae</taxon>
        <taxon>Leptolyngbya group</taxon>
        <taxon>Leptolyngbya</taxon>
    </lineage>
</organism>
<evidence type="ECO:0000313" key="2">
    <source>
        <dbReference type="EMBL" id="PZO12429.1"/>
    </source>
</evidence>
<dbReference type="SUPFAM" id="SSF55729">
    <property type="entry name" value="Acyl-CoA N-acyltransferases (Nat)"/>
    <property type="match status" value="1"/>
</dbReference>
<dbReference type="Gene3D" id="3.40.630.30">
    <property type="match status" value="1"/>
</dbReference>
<proteinExistence type="predicted"/>
<feature type="domain" description="N-acetyltransferase" evidence="1">
    <location>
        <begin position="1"/>
        <end position="109"/>
    </location>
</feature>
<dbReference type="CDD" id="cd04301">
    <property type="entry name" value="NAT_SF"/>
    <property type="match status" value="1"/>
</dbReference>
<reference evidence="3" key="1">
    <citation type="submission" date="2018-04" db="EMBL/GenBank/DDBJ databases">
        <authorList>
            <person name="Cornet L."/>
        </authorList>
    </citation>
    <scope>NUCLEOTIDE SEQUENCE [LARGE SCALE GENOMIC DNA]</scope>
</reference>
<dbReference type="Pfam" id="PF00583">
    <property type="entry name" value="Acetyltransf_1"/>
    <property type="match status" value="1"/>
</dbReference>
<dbReference type="InterPro" id="IPR016181">
    <property type="entry name" value="Acyl_CoA_acyltransferase"/>
</dbReference>
<reference evidence="2 3" key="2">
    <citation type="submission" date="2018-06" db="EMBL/GenBank/DDBJ databases">
        <title>Metagenomic assembly of (sub)arctic Cyanobacteria and their associated microbiome from non-axenic cultures.</title>
        <authorList>
            <person name="Baurain D."/>
        </authorList>
    </citation>
    <scope>NUCLEOTIDE SEQUENCE [LARGE SCALE GENOMIC DNA]</scope>
    <source>
        <strain evidence="2">ULC129bin1</strain>
    </source>
</reference>